<dbReference type="RefSeq" id="WP_207940243.1">
    <property type="nucleotide sequence ID" value="NZ_CP147251.1"/>
</dbReference>
<sequence>MDQNLKNERINLLLKLLMALLFLTGAVTFSYPFVVDAINNYYDQKTIEKMHRENQEQLLTEREEHLSKMKQQNDVLRTNKQTTNIPGMGLVEDPFEESIGNTPNPDRQYFSDHTIGAIYIPKIHVSLPLFDETNSLLLEKGATVLQGTSLPIGGSDTHSVITGHSGLPNKLLFTDLEKLQQDDVFYLDVAGEKLAYQIEQFNTVLPHELEDLKIKEGKDLVTLVTCTPYMVNTHRLLVTAHRIPYIEEVMEKEKEQTEKYHYQRFWLFMLAIPVVLVSIAYWMWRKFVYYQSGKYRYDFQFIYLKNGEPLVGQRFILSKRHKQIAITTSNQDGKVCFSQIRGGCYWVTPANREQPKIKGYIFRLKEKQFLLRSRSIIRKDKRADTTCYWIEEGKRK</sequence>
<reference evidence="3 4" key="1">
    <citation type="submission" date="2021-03" db="EMBL/GenBank/DDBJ databases">
        <authorList>
            <person name="Gilmore M.S."/>
            <person name="Schwartzman J."/>
            <person name="Van Tyne D."/>
            <person name="Martin M."/>
            <person name="Earl A.M."/>
            <person name="Manson A.L."/>
            <person name="Straub T."/>
            <person name="Salamzade R."/>
            <person name="Saavedra J."/>
            <person name="Lebreton F."/>
            <person name="Prichula J."/>
            <person name="Schaufler K."/>
            <person name="Gaca A."/>
            <person name="Sgardioli B."/>
            <person name="Wagenaar J."/>
            <person name="Strong T."/>
        </authorList>
    </citation>
    <scope>NUCLEOTIDE SEQUENCE [LARGE SCALE GENOMIC DNA]</scope>
    <source>
        <strain evidence="3 4">DIV2402</strain>
    </source>
</reference>
<dbReference type="CDD" id="cd05827">
    <property type="entry name" value="Sortase_C"/>
    <property type="match status" value="1"/>
</dbReference>
<evidence type="ECO:0000313" key="4">
    <source>
        <dbReference type="Proteomes" id="UP000664701"/>
    </source>
</evidence>
<dbReference type="NCBIfam" id="NF033745">
    <property type="entry name" value="class_C_sortase"/>
    <property type="match status" value="1"/>
</dbReference>
<dbReference type="EMBL" id="CP147251">
    <property type="protein sequence ID" value="WYJ77643.1"/>
    <property type="molecule type" value="Genomic_DNA"/>
</dbReference>
<dbReference type="InterPro" id="IPR005754">
    <property type="entry name" value="Sortase"/>
</dbReference>
<name>A0ABZ2SQ16_9ENTE</name>
<proteinExistence type="predicted"/>
<evidence type="ECO:0000313" key="3">
    <source>
        <dbReference type="EMBL" id="WYJ77643.1"/>
    </source>
</evidence>
<dbReference type="InterPro" id="IPR023365">
    <property type="entry name" value="Sortase_dom-sf"/>
</dbReference>
<reference evidence="3 4" key="2">
    <citation type="submission" date="2024-03" db="EMBL/GenBank/DDBJ databases">
        <title>The Genome Sequence of Enterococcus sp. DIV2402.</title>
        <authorList>
            <consortium name="The Broad Institute Genomics Platform"/>
            <consortium name="The Broad Institute Microbial Omics Core"/>
            <consortium name="The Broad Institute Genomic Center for Infectious Diseases"/>
            <person name="Earl A."/>
            <person name="Manson A."/>
            <person name="Gilmore M."/>
            <person name="Schwartman J."/>
            <person name="Shea T."/>
            <person name="Abouelleil A."/>
            <person name="Cao P."/>
            <person name="Chapman S."/>
            <person name="Cusick C."/>
            <person name="Young S."/>
            <person name="Neafsey D."/>
            <person name="Nusbaum C."/>
            <person name="Birren B."/>
        </authorList>
    </citation>
    <scope>NUCLEOTIDE SEQUENCE [LARGE SCALE GENOMIC DNA]</scope>
    <source>
        <strain evidence="3 4">DIV2402</strain>
    </source>
</reference>
<organism evidence="3 4">
    <name type="scientific">Candidatus Enterococcus lowellii</name>
    <dbReference type="NCBI Taxonomy" id="2230877"/>
    <lineage>
        <taxon>Bacteria</taxon>
        <taxon>Bacillati</taxon>
        <taxon>Bacillota</taxon>
        <taxon>Bacilli</taxon>
        <taxon>Lactobacillales</taxon>
        <taxon>Enterococcaceae</taxon>
        <taxon>Enterococcus</taxon>
    </lineage>
</organism>
<keyword evidence="2" id="KW-0472">Membrane</keyword>
<dbReference type="Pfam" id="PF04203">
    <property type="entry name" value="Sortase"/>
    <property type="match status" value="1"/>
</dbReference>
<gene>
    <name evidence="3" type="ORF">DOK78_002281</name>
</gene>
<dbReference type="SUPFAM" id="SSF63817">
    <property type="entry name" value="Sortase"/>
    <property type="match status" value="1"/>
</dbReference>
<protein>
    <submittedName>
        <fullName evidence="3">Sortase A</fullName>
    </submittedName>
</protein>
<accession>A0ABZ2SQ16</accession>
<dbReference type="Gene3D" id="2.40.260.10">
    <property type="entry name" value="Sortase"/>
    <property type="match status" value="1"/>
</dbReference>
<dbReference type="Proteomes" id="UP000664701">
    <property type="component" value="Chromosome"/>
</dbReference>
<evidence type="ECO:0000256" key="2">
    <source>
        <dbReference type="SAM" id="Phobius"/>
    </source>
</evidence>
<evidence type="ECO:0000256" key="1">
    <source>
        <dbReference type="ARBA" id="ARBA00022801"/>
    </source>
</evidence>
<keyword evidence="2" id="KW-0812">Transmembrane</keyword>
<dbReference type="NCBIfam" id="TIGR01076">
    <property type="entry name" value="sortase_fam"/>
    <property type="match status" value="1"/>
</dbReference>
<keyword evidence="2" id="KW-1133">Transmembrane helix</keyword>
<dbReference type="InterPro" id="IPR042002">
    <property type="entry name" value="Sortase_C"/>
</dbReference>
<keyword evidence="4" id="KW-1185">Reference proteome</keyword>
<feature type="transmembrane region" description="Helical" evidence="2">
    <location>
        <begin position="265"/>
        <end position="284"/>
    </location>
</feature>
<feature type="transmembrane region" description="Helical" evidence="2">
    <location>
        <begin position="12"/>
        <end position="34"/>
    </location>
</feature>
<keyword evidence="1" id="KW-0378">Hydrolase</keyword>